<comment type="caution">
    <text evidence="4">The sequence shown here is derived from an EMBL/GenBank/DDBJ whole genome shotgun (WGS) entry which is preliminary data.</text>
</comment>
<dbReference type="InterPro" id="IPR050469">
    <property type="entry name" value="Diguanylate_Cyclase"/>
</dbReference>
<dbReference type="Proteomes" id="UP000325438">
    <property type="component" value="Unassembled WGS sequence"/>
</dbReference>
<name>A0A5N7K137_9PSED</name>
<dbReference type="Gene3D" id="3.30.70.270">
    <property type="match status" value="1"/>
</dbReference>
<organism evidence="4 5">
    <name type="scientific">Pseudomonas kitaguniensis</name>
    <dbReference type="NCBI Taxonomy" id="2607908"/>
    <lineage>
        <taxon>Bacteria</taxon>
        <taxon>Pseudomonadati</taxon>
        <taxon>Pseudomonadota</taxon>
        <taxon>Gammaproteobacteria</taxon>
        <taxon>Pseudomonadales</taxon>
        <taxon>Pseudomonadaceae</taxon>
        <taxon>Pseudomonas</taxon>
    </lineage>
</organism>
<dbReference type="RefSeq" id="WP_152751881.1">
    <property type="nucleotide sequence ID" value="NZ_VUBA01000267.1"/>
</dbReference>
<dbReference type="InterPro" id="IPR000160">
    <property type="entry name" value="GGDEF_dom"/>
</dbReference>
<protein>
    <recommendedName>
        <fullName evidence="1">diguanylate cyclase</fullName>
        <ecNumber evidence="1">2.7.7.65</ecNumber>
    </recommendedName>
</protein>
<evidence type="ECO:0000313" key="4">
    <source>
        <dbReference type="EMBL" id="MPQ87352.1"/>
    </source>
</evidence>
<sequence length="126" mass="14072">MLDIDHFKRINDQYGHAVGDAVLQEVCKRIGQRLRRTDVFCRLGGEEFVVLCPQTSGDQAHNLAIELWQSLRSAPMESVARVTASFGVASWRGDEGIDELLLRADSAVYAAKQSGRDRVEAEQLRV</sequence>
<comment type="catalytic activity">
    <reaction evidence="2">
        <text>2 GTP = 3',3'-c-di-GMP + 2 diphosphate</text>
        <dbReference type="Rhea" id="RHEA:24898"/>
        <dbReference type="ChEBI" id="CHEBI:33019"/>
        <dbReference type="ChEBI" id="CHEBI:37565"/>
        <dbReference type="ChEBI" id="CHEBI:58805"/>
        <dbReference type="EC" id="2.7.7.65"/>
    </reaction>
</comment>
<feature type="non-terminal residue" evidence="4">
    <location>
        <position position="1"/>
    </location>
</feature>
<evidence type="ECO:0000259" key="3">
    <source>
        <dbReference type="PROSITE" id="PS50887"/>
    </source>
</evidence>
<dbReference type="GO" id="GO:0052621">
    <property type="term" value="F:diguanylate cyclase activity"/>
    <property type="evidence" value="ECO:0007669"/>
    <property type="project" value="UniProtKB-EC"/>
</dbReference>
<dbReference type="PANTHER" id="PTHR45138">
    <property type="entry name" value="REGULATORY COMPONENTS OF SENSORY TRANSDUCTION SYSTEM"/>
    <property type="match status" value="1"/>
</dbReference>
<proteinExistence type="predicted"/>
<dbReference type="PROSITE" id="PS50887">
    <property type="entry name" value="GGDEF"/>
    <property type="match status" value="1"/>
</dbReference>
<dbReference type="EMBL" id="VUBA01000267">
    <property type="protein sequence ID" value="MPQ87352.1"/>
    <property type="molecule type" value="Genomic_DNA"/>
</dbReference>
<dbReference type="Pfam" id="PF00990">
    <property type="entry name" value="GGDEF"/>
    <property type="match status" value="1"/>
</dbReference>
<dbReference type="InterPro" id="IPR043128">
    <property type="entry name" value="Rev_trsase/Diguanyl_cyclase"/>
</dbReference>
<dbReference type="SMART" id="SM00267">
    <property type="entry name" value="GGDEF"/>
    <property type="match status" value="1"/>
</dbReference>
<accession>A0A5N7K137</accession>
<dbReference type="SUPFAM" id="SSF55073">
    <property type="entry name" value="Nucleotide cyclase"/>
    <property type="match status" value="1"/>
</dbReference>
<evidence type="ECO:0000313" key="5">
    <source>
        <dbReference type="Proteomes" id="UP000325438"/>
    </source>
</evidence>
<gene>
    <name evidence="4" type="ORF">F0170_27300</name>
</gene>
<evidence type="ECO:0000256" key="1">
    <source>
        <dbReference type="ARBA" id="ARBA00012528"/>
    </source>
</evidence>
<feature type="domain" description="GGDEF" evidence="3">
    <location>
        <begin position="1"/>
        <end position="124"/>
    </location>
</feature>
<dbReference type="NCBIfam" id="TIGR00254">
    <property type="entry name" value="GGDEF"/>
    <property type="match status" value="1"/>
</dbReference>
<dbReference type="EC" id="2.7.7.65" evidence="1"/>
<evidence type="ECO:0000256" key="2">
    <source>
        <dbReference type="ARBA" id="ARBA00034247"/>
    </source>
</evidence>
<dbReference type="PANTHER" id="PTHR45138:SF9">
    <property type="entry name" value="DIGUANYLATE CYCLASE DGCM-RELATED"/>
    <property type="match status" value="1"/>
</dbReference>
<reference evidence="4 5" key="1">
    <citation type="submission" date="2019-09" db="EMBL/GenBank/DDBJ databases">
        <title>The draft genomes of Allium pathogen Pseudomonas sp.</title>
        <authorList>
            <person name="Fujikawa T."/>
            <person name="Sawada H."/>
        </authorList>
    </citation>
    <scope>NUCLEOTIDE SEQUENCE [LARGE SCALE GENOMIC DNA]</scope>
    <source>
        <strain evidence="4 5">MAFF 730085</strain>
    </source>
</reference>
<dbReference type="CDD" id="cd01949">
    <property type="entry name" value="GGDEF"/>
    <property type="match status" value="1"/>
</dbReference>
<dbReference type="AlphaFoldDB" id="A0A5N7K137"/>
<dbReference type="InterPro" id="IPR029787">
    <property type="entry name" value="Nucleotide_cyclase"/>
</dbReference>